<dbReference type="InterPro" id="IPR000626">
    <property type="entry name" value="Ubiquitin-like_dom"/>
</dbReference>
<evidence type="ECO:0000256" key="1">
    <source>
        <dbReference type="ARBA" id="ARBA00022737"/>
    </source>
</evidence>
<sequence>MLRVWLTSGEEVASLPVENLTDVKNLKLHLQGLCGLTRFRQRLLHEGVPLYDTVTLDVPMDLQLVLLPFTDASDSDMFEMTAAATWPDHFWIEELLQRPQDPNLLDGEGYAALHVACRQGHIENVKLLLEAGADQNSIDRFGQFALNLAVQNSSSRTLSLCP</sequence>
<keyword evidence="6" id="KW-1185">Reference proteome</keyword>
<dbReference type="OrthoDB" id="194358at2759"/>
<accession>A0A812PKT0</accession>
<evidence type="ECO:0000259" key="4">
    <source>
        <dbReference type="PROSITE" id="PS50053"/>
    </source>
</evidence>
<dbReference type="InterPro" id="IPR036770">
    <property type="entry name" value="Ankyrin_rpt-contain_sf"/>
</dbReference>
<dbReference type="PROSITE" id="PS50088">
    <property type="entry name" value="ANK_REPEAT"/>
    <property type="match status" value="1"/>
</dbReference>
<evidence type="ECO:0000313" key="6">
    <source>
        <dbReference type="Proteomes" id="UP000649617"/>
    </source>
</evidence>
<dbReference type="EMBL" id="CAJNIZ010013858">
    <property type="protein sequence ID" value="CAE7354943.1"/>
    <property type="molecule type" value="Genomic_DNA"/>
</dbReference>
<proteinExistence type="predicted"/>
<dbReference type="SUPFAM" id="SSF54236">
    <property type="entry name" value="Ubiquitin-like"/>
    <property type="match status" value="1"/>
</dbReference>
<keyword evidence="2 3" id="KW-0040">ANK repeat</keyword>
<name>A0A812PKT0_SYMPI</name>
<evidence type="ECO:0000313" key="5">
    <source>
        <dbReference type="EMBL" id="CAE7354943.1"/>
    </source>
</evidence>
<gene>
    <name evidence="5" type="primary">AKT1</name>
    <name evidence="5" type="ORF">SPIL2461_LOCUS8434</name>
</gene>
<dbReference type="PROSITE" id="PS50053">
    <property type="entry name" value="UBIQUITIN_2"/>
    <property type="match status" value="1"/>
</dbReference>
<dbReference type="Proteomes" id="UP000649617">
    <property type="component" value="Unassembled WGS sequence"/>
</dbReference>
<dbReference type="InterPro" id="IPR002110">
    <property type="entry name" value="Ankyrin_rpt"/>
</dbReference>
<comment type="caution">
    <text evidence="5">The sequence shown here is derived from an EMBL/GenBank/DDBJ whole genome shotgun (WGS) entry which is preliminary data.</text>
</comment>
<reference evidence="5" key="1">
    <citation type="submission" date="2021-02" db="EMBL/GenBank/DDBJ databases">
        <authorList>
            <person name="Dougan E. K."/>
            <person name="Rhodes N."/>
            <person name="Thang M."/>
            <person name="Chan C."/>
        </authorList>
    </citation>
    <scope>NUCLEOTIDE SEQUENCE</scope>
</reference>
<evidence type="ECO:0000256" key="3">
    <source>
        <dbReference type="PROSITE-ProRule" id="PRU00023"/>
    </source>
</evidence>
<dbReference type="SMART" id="SM00248">
    <property type="entry name" value="ANK"/>
    <property type="match status" value="1"/>
</dbReference>
<dbReference type="PANTHER" id="PTHR24171">
    <property type="entry name" value="ANKYRIN REPEAT DOMAIN-CONTAINING PROTEIN 39-RELATED"/>
    <property type="match status" value="1"/>
</dbReference>
<evidence type="ECO:0000256" key="2">
    <source>
        <dbReference type="ARBA" id="ARBA00023043"/>
    </source>
</evidence>
<dbReference type="Gene3D" id="1.25.40.20">
    <property type="entry name" value="Ankyrin repeat-containing domain"/>
    <property type="match status" value="1"/>
</dbReference>
<dbReference type="SUPFAM" id="SSF48403">
    <property type="entry name" value="Ankyrin repeat"/>
    <property type="match status" value="1"/>
</dbReference>
<dbReference type="Pfam" id="PF12796">
    <property type="entry name" value="Ank_2"/>
    <property type="match status" value="1"/>
</dbReference>
<protein>
    <submittedName>
        <fullName evidence="5">AKT1 protein</fullName>
    </submittedName>
</protein>
<feature type="domain" description="Ubiquitin-like" evidence="4">
    <location>
        <begin position="1"/>
        <end position="56"/>
    </location>
</feature>
<dbReference type="AlphaFoldDB" id="A0A812PKT0"/>
<dbReference type="InterPro" id="IPR029071">
    <property type="entry name" value="Ubiquitin-like_domsf"/>
</dbReference>
<dbReference type="PROSITE" id="PS50297">
    <property type="entry name" value="ANK_REP_REGION"/>
    <property type="match status" value="1"/>
</dbReference>
<dbReference type="CDD" id="cd17039">
    <property type="entry name" value="Ubl_ubiquitin_like"/>
    <property type="match status" value="1"/>
</dbReference>
<organism evidence="5 6">
    <name type="scientific">Symbiodinium pilosum</name>
    <name type="common">Dinoflagellate</name>
    <dbReference type="NCBI Taxonomy" id="2952"/>
    <lineage>
        <taxon>Eukaryota</taxon>
        <taxon>Sar</taxon>
        <taxon>Alveolata</taxon>
        <taxon>Dinophyceae</taxon>
        <taxon>Suessiales</taxon>
        <taxon>Symbiodiniaceae</taxon>
        <taxon>Symbiodinium</taxon>
    </lineage>
</organism>
<keyword evidence="1" id="KW-0677">Repeat</keyword>
<feature type="repeat" description="ANK" evidence="3">
    <location>
        <begin position="108"/>
        <end position="140"/>
    </location>
</feature>